<evidence type="ECO:0000259" key="1">
    <source>
        <dbReference type="Pfam" id="PF13474"/>
    </source>
</evidence>
<proteinExistence type="predicted"/>
<keyword evidence="3" id="KW-1185">Reference proteome</keyword>
<reference evidence="2 3" key="1">
    <citation type="submission" date="2024-06" db="EMBL/GenBank/DDBJ databases">
        <title>Genomic Encyclopedia of Type Strains, Phase IV (KMG-IV): sequencing the most valuable type-strain genomes for metagenomic binning, comparative biology and taxonomic classification.</title>
        <authorList>
            <person name="Goeker M."/>
        </authorList>
    </citation>
    <scope>NUCLEOTIDE SEQUENCE [LARGE SCALE GENOMIC DNA]</scope>
    <source>
        <strain evidence="2 3">DSM 29846</strain>
    </source>
</reference>
<name>A0ABV2HS69_9HYPH</name>
<evidence type="ECO:0000313" key="3">
    <source>
        <dbReference type="Proteomes" id="UP001549036"/>
    </source>
</evidence>
<dbReference type="Pfam" id="PF13474">
    <property type="entry name" value="SnoaL_3"/>
    <property type="match status" value="1"/>
</dbReference>
<sequence length="140" mass="15727">MEETMNASSPQTGDAGQIRALIEQWAEAVRRKDMDGILRHHAPDFIMFDVPPPLQSKGIEAYRDTWPLFFGASPNPPVFDIVDLKIRAGAEVAFAVALMRCVLVTQTESSDLDFRLTICFEKIAGQWTFMHEHHSVPAID</sequence>
<dbReference type="RefSeq" id="WP_292345934.1">
    <property type="nucleotide sequence ID" value="NZ_JBEPLM010000004.1"/>
</dbReference>
<organism evidence="2 3">
    <name type="scientific">Mesorhizobium shonense</name>
    <dbReference type="NCBI Taxonomy" id="1209948"/>
    <lineage>
        <taxon>Bacteria</taxon>
        <taxon>Pseudomonadati</taxon>
        <taxon>Pseudomonadota</taxon>
        <taxon>Alphaproteobacteria</taxon>
        <taxon>Hyphomicrobiales</taxon>
        <taxon>Phyllobacteriaceae</taxon>
        <taxon>Mesorhizobium</taxon>
    </lineage>
</organism>
<protein>
    <submittedName>
        <fullName evidence="2">Uncharacterized protein (TIGR02246 family)</fullName>
    </submittedName>
</protein>
<comment type="caution">
    <text evidence="2">The sequence shown here is derived from an EMBL/GenBank/DDBJ whole genome shotgun (WGS) entry which is preliminary data.</text>
</comment>
<accession>A0ABV2HS69</accession>
<evidence type="ECO:0000313" key="2">
    <source>
        <dbReference type="EMBL" id="MET3593428.1"/>
    </source>
</evidence>
<dbReference type="EMBL" id="JBEPLM010000004">
    <property type="protein sequence ID" value="MET3593428.1"/>
    <property type="molecule type" value="Genomic_DNA"/>
</dbReference>
<dbReference type="Proteomes" id="UP001549036">
    <property type="component" value="Unassembled WGS sequence"/>
</dbReference>
<dbReference type="Gene3D" id="3.10.450.50">
    <property type="match status" value="1"/>
</dbReference>
<gene>
    <name evidence="2" type="ORF">ABID26_002825</name>
</gene>
<dbReference type="InterPro" id="IPR037401">
    <property type="entry name" value="SnoaL-like"/>
</dbReference>
<dbReference type="InterPro" id="IPR032710">
    <property type="entry name" value="NTF2-like_dom_sf"/>
</dbReference>
<dbReference type="SUPFAM" id="SSF54427">
    <property type="entry name" value="NTF2-like"/>
    <property type="match status" value="1"/>
</dbReference>
<feature type="domain" description="SnoaL-like" evidence="1">
    <location>
        <begin position="18"/>
        <end position="138"/>
    </location>
</feature>